<dbReference type="EMBL" id="VXPY01000099">
    <property type="protein sequence ID" value="MYD91511.1"/>
    <property type="molecule type" value="Genomic_DNA"/>
</dbReference>
<protein>
    <recommendedName>
        <fullName evidence="10">dITP/XTP pyrophosphatase</fullName>
        <ecNumber evidence="10">3.6.1.66</ecNumber>
    </recommendedName>
    <alternativeName>
        <fullName evidence="10">Non-canonical purine NTP pyrophosphatase</fullName>
    </alternativeName>
    <alternativeName>
        <fullName evidence="10">Non-standard purine NTP pyrophosphatase</fullName>
    </alternativeName>
    <alternativeName>
        <fullName evidence="10">Nucleoside-triphosphate diphosphatase</fullName>
    </alternativeName>
    <alternativeName>
        <fullName evidence="10">Nucleoside-triphosphate pyrophosphatase</fullName>
        <shortName evidence="10">NTPase</shortName>
    </alternativeName>
</protein>
<dbReference type="PANTHER" id="PTHR11067">
    <property type="entry name" value="INOSINE TRIPHOSPHATE PYROPHOSPHATASE/HAM1 PROTEIN"/>
    <property type="match status" value="1"/>
</dbReference>
<evidence type="ECO:0000256" key="6">
    <source>
        <dbReference type="ARBA" id="ARBA00022842"/>
    </source>
</evidence>
<keyword evidence="4 10" id="KW-0547">Nucleotide-binding</keyword>
<comment type="caution">
    <text evidence="10">Lacks conserved residue(s) required for the propagation of feature annotation.</text>
</comment>
<dbReference type="GO" id="GO:0009146">
    <property type="term" value="P:purine nucleoside triphosphate catabolic process"/>
    <property type="evidence" value="ECO:0007669"/>
    <property type="project" value="UniProtKB-UniRule"/>
</dbReference>
<feature type="binding site" evidence="10">
    <location>
        <position position="173"/>
    </location>
    <ligand>
        <name>substrate</name>
    </ligand>
</feature>
<comment type="catalytic activity">
    <reaction evidence="10">
        <text>ITP + H2O = IMP + diphosphate + H(+)</text>
        <dbReference type="Rhea" id="RHEA:29399"/>
        <dbReference type="ChEBI" id="CHEBI:15377"/>
        <dbReference type="ChEBI" id="CHEBI:15378"/>
        <dbReference type="ChEBI" id="CHEBI:33019"/>
        <dbReference type="ChEBI" id="CHEBI:58053"/>
        <dbReference type="ChEBI" id="CHEBI:61402"/>
        <dbReference type="EC" id="3.6.1.66"/>
    </reaction>
</comment>
<dbReference type="FunFam" id="3.90.950.10:FF:000001">
    <property type="entry name" value="dITP/XTP pyrophosphatase"/>
    <property type="match status" value="1"/>
</dbReference>
<organism evidence="12">
    <name type="scientific">Caldilineaceae bacterium SB0662_bin_9</name>
    <dbReference type="NCBI Taxonomy" id="2605258"/>
    <lineage>
        <taxon>Bacteria</taxon>
        <taxon>Bacillati</taxon>
        <taxon>Chloroflexota</taxon>
        <taxon>Caldilineae</taxon>
        <taxon>Caldilineales</taxon>
        <taxon>Caldilineaceae</taxon>
    </lineage>
</organism>
<keyword evidence="5 10" id="KW-0378">Hydrolase</keyword>
<evidence type="ECO:0000256" key="7">
    <source>
        <dbReference type="ARBA" id="ARBA00023080"/>
    </source>
</evidence>
<dbReference type="InterPro" id="IPR020922">
    <property type="entry name" value="dITP/XTP_pyrophosphatase"/>
</dbReference>
<feature type="binding site" evidence="10">
    <location>
        <begin position="178"/>
        <end position="179"/>
    </location>
    <ligand>
        <name>substrate</name>
    </ligand>
</feature>
<dbReference type="GO" id="GO:0036222">
    <property type="term" value="F:XTP diphosphatase activity"/>
    <property type="evidence" value="ECO:0007669"/>
    <property type="project" value="UniProtKB-UniRule"/>
</dbReference>
<dbReference type="GO" id="GO:0046872">
    <property type="term" value="F:metal ion binding"/>
    <property type="evidence" value="ECO:0007669"/>
    <property type="project" value="UniProtKB-KW"/>
</dbReference>
<sequence length="193" mass="20805">MLVASGNPGKVKVLRGYLDGLPRELRFLTDFPDIPEVAETGTTFEENAVLKAKGYARASGLQTLADDSGLEVEALGQAPGVYSARYGGSGLSDRDRCELLLRNLADTGDAARRARFVCVVAVALPTGETELFRGERMGCIAECMKGEYGFGYDPVFTPEGHARTYAQMEPSYKSGISHRQAAMAAARAFLLEK</sequence>
<evidence type="ECO:0000256" key="2">
    <source>
        <dbReference type="ARBA" id="ARBA00011738"/>
    </source>
</evidence>
<evidence type="ECO:0000256" key="3">
    <source>
        <dbReference type="ARBA" id="ARBA00022723"/>
    </source>
</evidence>
<keyword evidence="3 10" id="KW-0479">Metal-binding</keyword>
<comment type="caution">
    <text evidence="12">The sequence shown here is derived from an EMBL/GenBank/DDBJ whole genome shotgun (WGS) entry which is preliminary data.</text>
</comment>
<feature type="binding site" evidence="10">
    <location>
        <begin position="5"/>
        <end position="10"/>
    </location>
    <ligand>
        <name>substrate</name>
    </ligand>
</feature>
<evidence type="ECO:0000256" key="11">
    <source>
        <dbReference type="RuleBase" id="RU003781"/>
    </source>
</evidence>
<feature type="binding site" evidence="10">
    <location>
        <position position="67"/>
    </location>
    <ligand>
        <name>Mg(2+)</name>
        <dbReference type="ChEBI" id="CHEBI:18420"/>
    </ligand>
</feature>
<dbReference type="SUPFAM" id="SSF52972">
    <property type="entry name" value="ITPase-like"/>
    <property type="match status" value="1"/>
</dbReference>
<dbReference type="HAMAP" id="MF_01405">
    <property type="entry name" value="Non_canon_purine_NTPase"/>
    <property type="match status" value="1"/>
</dbReference>
<feature type="binding site" evidence="10">
    <location>
        <position position="68"/>
    </location>
    <ligand>
        <name>substrate</name>
    </ligand>
</feature>
<keyword evidence="6 10" id="KW-0460">Magnesium</keyword>
<evidence type="ECO:0000256" key="9">
    <source>
        <dbReference type="ARBA" id="ARBA00052017"/>
    </source>
</evidence>
<dbReference type="CDD" id="cd00515">
    <property type="entry name" value="HAM1"/>
    <property type="match status" value="1"/>
</dbReference>
<reference evidence="12" key="1">
    <citation type="submission" date="2019-09" db="EMBL/GenBank/DDBJ databases">
        <title>Characterisation of the sponge microbiome using genome-centric metagenomics.</title>
        <authorList>
            <person name="Engelberts J.P."/>
            <person name="Robbins S.J."/>
            <person name="De Goeij J.M."/>
            <person name="Aranda M."/>
            <person name="Bell S.C."/>
            <person name="Webster N.S."/>
        </authorList>
    </citation>
    <scope>NUCLEOTIDE SEQUENCE</scope>
    <source>
        <strain evidence="12">SB0662_bin_9</strain>
    </source>
</reference>
<evidence type="ECO:0000256" key="8">
    <source>
        <dbReference type="ARBA" id="ARBA00051875"/>
    </source>
</evidence>
<feature type="active site" description="Proton acceptor" evidence="10">
    <location>
        <position position="67"/>
    </location>
</feature>
<dbReference type="GO" id="GO:0005829">
    <property type="term" value="C:cytosol"/>
    <property type="evidence" value="ECO:0007669"/>
    <property type="project" value="TreeGrafter"/>
</dbReference>
<gene>
    <name evidence="12" type="primary">rdgB</name>
    <name evidence="12" type="ORF">F4Y08_14460</name>
</gene>
<keyword evidence="7 10" id="KW-0546">Nucleotide metabolism</keyword>
<comment type="cofactor">
    <cofactor evidence="10">
        <name>Mg(2+)</name>
        <dbReference type="ChEBI" id="CHEBI:18420"/>
    </cofactor>
    <text evidence="10">Binds 1 Mg(2+) ion per subunit.</text>
</comment>
<dbReference type="GO" id="GO:0036220">
    <property type="term" value="F:ITP diphosphatase activity"/>
    <property type="evidence" value="ECO:0007669"/>
    <property type="project" value="UniProtKB-UniRule"/>
</dbReference>
<evidence type="ECO:0000256" key="1">
    <source>
        <dbReference type="ARBA" id="ARBA00008023"/>
    </source>
</evidence>
<evidence type="ECO:0000313" key="12">
    <source>
        <dbReference type="EMBL" id="MYD91511.1"/>
    </source>
</evidence>
<evidence type="ECO:0000256" key="10">
    <source>
        <dbReference type="HAMAP-Rule" id="MF_01405"/>
    </source>
</evidence>
<dbReference type="GO" id="GO:0000166">
    <property type="term" value="F:nucleotide binding"/>
    <property type="evidence" value="ECO:0007669"/>
    <property type="project" value="UniProtKB-KW"/>
</dbReference>
<comment type="subunit">
    <text evidence="2 10">Homodimer.</text>
</comment>
<dbReference type="InterPro" id="IPR002637">
    <property type="entry name" value="RdgB/HAM1"/>
</dbReference>
<dbReference type="AlphaFoldDB" id="A0A6B1DVY8"/>
<dbReference type="EC" id="3.6.1.66" evidence="10"/>
<name>A0A6B1DVY8_9CHLR</name>
<dbReference type="GO" id="GO:0017111">
    <property type="term" value="F:ribonucleoside triphosphate phosphatase activity"/>
    <property type="evidence" value="ECO:0007669"/>
    <property type="project" value="InterPro"/>
</dbReference>
<feature type="binding site" evidence="10">
    <location>
        <begin position="150"/>
        <end position="153"/>
    </location>
    <ligand>
        <name>substrate</name>
    </ligand>
</feature>
<dbReference type="PANTHER" id="PTHR11067:SF9">
    <property type="entry name" value="INOSINE TRIPHOSPHATE PYROPHOSPHATASE"/>
    <property type="match status" value="1"/>
</dbReference>
<evidence type="ECO:0000256" key="5">
    <source>
        <dbReference type="ARBA" id="ARBA00022801"/>
    </source>
</evidence>
<dbReference type="GO" id="GO:0009117">
    <property type="term" value="P:nucleotide metabolic process"/>
    <property type="evidence" value="ECO:0007669"/>
    <property type="project" value="UniProtKB-KW"/>
</dbReference>
<dbReference type="Gene3D" id="3.90.950.10">
    <property type="match status" value="1"/>
</dbReference>
<accession>A0A6B1DVY8</accession>
<comment type="similarity">
    <text evidence="1 10 11">Belongs to the HAM1 NTPase family.</text>
</comment>
<proteinExistence type="inferred from homology"/>
<evidence type="ECO:0000256" key="4">
    <source>
        <dbReference type="ARBA" id="ARBA00022741"/>
    </source>
</evidence>
<comment type="function">
    <text evidence="10">Pyrophosphatase that catalyzes the hydrolysis of nucleoside triphosphates to their monophosphate derivatives, with a high preference for the non-canonical purine nucleotides XTP (xanthosine triphosphate), dITP (deoxyinosine triphosphate) and ITP. Seems to function as a house-cleaning enzyme that removes non-canonical purine nucleotides from the nucleotide pool, thus preventing their incorporation into DNA/RNA and avoiding chromosomal lesions.</text>
</comment>
<dbReference type="NCBIfam" id="TIGR00042">
    <property type="entry name" value="RdgB/HAM1 family non-canonical purine NTP pyrophosphatase"/>
    <property type="match status" value="1"/>
</dbReference>
<comment type="catalytic activity">
    <reaction evidence="9 10">
        <text>XTP + H2O = XMP + diphosphate + H(+)</text>
        <dbReference type="Rhea" id="RHEA:28610"/>
        <dbReference type="ChEBI" id="CHEBI:15377"/>
        <dbReference type="ChEBI" id="CHEBI:15378"/>
        <dbReference type="ChEBI" id="CHEBI:33019"/>
        <dbReference type="ChEBI" id="CHEBI:57464"/>
        <dbReference type="ChEBI" id="CHEBI:61314"/>
        <dbReference type="EC" id="3.6.1.66"/>
    </reaction>
</comment>
<dbReference type="InterPro" id="IPR029001">
    <property type="entry name" value="ITPase-like_fam"/>
</dbReference>
<dbReference type="Pfam" id="PF01725">
    <property type="entry name" value="Ham1p_like"/>
    <property type="match status" value="1"/>
</dbReference>
<comment type="catalytic activity">
    <reaction evidence="8 10">
        <text>dITP + H2O = dIMP + diphosphate + H(+)</text>
        <dbReference type="Rhea" id="RHEA:28342"/>
        <dbReference type="ChEBI" id="CHEBI:15377"/>
        <dbReference type="ChEBI" id="CHEBI:15378"/>
        <dbReference type="ChEBI" id="CHEBI:33019"/>
        <dbReference type="ChEBI" id="CHEBI:61194"/>
        <dbReference type="ChEBI" id="CHEBI:61382"/>
        <dbReference type="EC" id="3.6.1.66"/>
    </reaction>
</comment>
<dbReference type="GO" id="GO:0035870">
    <property type="term" value="F:dITP diphosphatase activity"/>
    <property type="evidence" value="ECO:0007669"/>
    <property type="project" value="UniProtKB-UniRule"/>
</dbReference>